<keyword evidence="3" id="KW-1185">Reference proteome</keyword>
<dbReference type="Proteomes" id="UP000683139">
    <property type="component" value="Unassembled WGS sequence"/>
</dbReference>
<dbReference type="AlphaFoldDB" id="A0A920CUY1"/>
<organism evidence="2 3">
    <name type="scientific">Paenibacillus montaniterrae</name>
    <dbReference type="NCBI Taxonomy" id="429341"/>
    <lineage>
        <taxon>Bacteria</taxon>
        <taxon>Bacillati</taxon>
        <taxon>Bacillota</taxon>
        <taxon>Bacilli</taxon>
        <taxon>Bacillales</taxon>
        <taxon>Paenibacillaceae</taxon>
        <taxon>Paenibacillus</taxon>
    </lineage>
</organism>
<evidence type="ECO:0000259" key="1">
    <source>
        <dbReference type="Pfam" id="PF14133"/>
    </source>
</evidence>
<dbReference type="InterPro" id="IPR025389">
    <property type="entry name" value="DUF4300"/>
</dbReference>
<accession>A0A920CUY1</accession>
<dbReference type="EMBL" id="BOSE01000006">
    <property type="protein sequence ID" value="GIP17512.1"/>
    <property type="molecule type" value="Genomic_DNA"/>
</dbReference>
<sequence length="135" mass="15757">MVSDSLDVNNEILIEVYESELNKVKLLGLNLSNRQISIFRALFMPLDNVENSELKFSDKFKVLRIYLDSNNDNILEMAHTALIIDKEGSLFLLEKKNPGYPFQISEFNSLEDVLTYYNHIYKQEKEIYVNQEKAS</sequence>
<proteinExistence type="predicted"/>
<name>A0A920CUY1_9BACL</name>
<feature type="domain" description="DUF4300" evidence="1">
    <location>
        <begin position="49"/>
        <end position="126"/>
    </location>
</feature>
<reference evidence="2" key="1">
    <citation type="submission" date="2021-03" db="EMBL/GenBank/DDBJ databases">
        <title>Antimicrobial resistance genes in bacteria isolated from Japanese honey, and their potential for conferring macrolide and lincosamide resistance in the American foulbrood pathogen Paenibacillus larvae.</title>
        <authorList>
            <person name="Okamoto M."/>
            <person name="Kumagai M."/>
            <person name="Kanamori H."/>
            <person name="Takamatsu D."/>
        </authorList>
    </citation>
    <scope>NUCLEOTIDE SEQUENCE</scope>
    <source>
        <strain evidence="2">J40TS1</strain>
    </source>
</reference>
<comment type="caution">
    <text evidence="2">The sequence shown here is derived from an EMBL/GenBank/DDBJ whole genome shotgun (WGS) entry which is preliminary data.</text>
</comment>
<gene>
    <name evidence="2" type="ORF">J40TS1_31540</name>
</gene>
<dbReference type="Pfam" id="PF14133">
    <property type="entry name" value="DUF4300"/>
    <property type="match status" value="1"/>
</dbReference>
<evidence type="ECO:0000313" key="2">
    <source>
        <dbReference type="EMBL" id="GIP17512.1"/>
    </source>
</evidence>
<evidence type="ECO:0000313" key="3">
    <source>
        <dbReference type="Proteomes" id="UP000683139"/>
    </source>
</evidence>
<protein>
    <recommendedName>
        <fullName evidence="1">DUF4300 domain-containing protein</fullName>
    </recommendedName>
</protein>